<dbReference type="InterPro" id="IPR050951">
    <property type="entry name" value="Retrovirus_Pol_polyprotein"/>
</dbReference>
<dbReference type="CDD" id="cd01647">
    <property type="entry name" value="RT_LTR"/>
    <property type="match status" value="1"/>
</dbReference>
<proteinExistence type="predicted"/>
<dbReference type="PANTHER" id="PTHR37984">
    <property type="entry name" value="PROTEIN CBG26694"/>
    <property type="match status" value="1"/>
</dbReference>
<accession>A0A2G9UY12</accession>
<dbReference type="Gene3D" id="3.10.10.10">
    <property type="entry name" value="HIV Type 1 Reverse Transcriptase, subunit A, domain 1"/>
    <property type="match status" value="1"/>
</dbReference>
<organism evidence="2 3">
    <name type="scientific">Teladorsagia circumcincta</name>
    <name type="common">Brown stomach worm</name>
    <name type="synonym">Ostertagia circumcincta</name>
    <dbReference type="NCBI Taxonomy" id="45464"/>
    <lineage>
        <taxon>Eukaryota</taxon>
        <taxon>Metazoa</taxon>
        <taxon>Ecdysozoa</taxon>
        <taxon>Nematoda</taxon>
        <taxon>Chromadorea</taxon>
        <taxon>Rhabditida</taxon>
        <taxon>Rhabditina</taxon>
        <taxon>Rhabditomorpha</taxon>
        <taxon>Strongyloidea</taxon>
        <taxon>Trichostrongylidae</taxon>
        <taxon>Teladorsagia</taxon>
    </lineage>
</organism>
<evidence type="ECO:0000259" key="1">
    <source>
        <dbReference type="Pfam" id="PF00078"/>
    </source>
</evidence>
<dbReference type="SUPFAM" id="SSF56672">
    <property type="entry name" value="DNA/RNA polymerases"/>
    <property type="match status" value="1"/>
</dbReference>
<dbReference type="InterPro" id="IPR043502">
    <property type="entry name" value="DNA/RNA_pol_sf"/>
</dbReference>
<dbReference type="Proteomes" id="UP000230423">
    <property type="component" value="Unassembled WGS sequence"/>
</dbReference>
<dbReference type="Gene3D" id="3.30.70.270">
    <property type="match status" value="1"/>
</dbReference>
<name>A0A2G9UY12_TELCI</name>
<dbReference type="Pfam" id="PF00078">
    <property type="entry name" value="RVT_1"/>
    <property type="match status" value="1"/>
</dbReference>
<dbReference type="InterPro" id="IPR000477">
    <property type="entry name" value="RT_dom"/>
</dbReference>
<gene>
    <name evidence="2" type="ORF">TELCIR_03378</name>
</gene>
<dbReference type="OrthoDB" id="5850908at2759"/>
<evidence type="ECO:0000313" key="3">
    <source>
        <dbReference type="Proteomes" id="UP000230423"/>
    </source>
</evidence>
<sequence length="359" mass="40240">MELDRYRSLDVTSASSETLRKLLDSSSIHLTPIFTELNGGRYFSQLDPAEAYLQSGMNDDSEQLLTIIRFNRLQFGVEPALGIFQQYIHALIAKLDGTAAYLGDVLVTGSTIDEHNSRIEAVFPRFQDYGFSVRLEKCNFLQTLIKYLGFDINEQGRCPELYKLTHFDPNLTISVAADASSYGMGVILSHGFPYGRTTARLRRKPSLAVQTFHRLVHGRHSTLKTDHKPLVAIFGNKKGVHVYNANRLQQRATMQLNYDYAIECVNTKNSVQVNALSRFIASRAVLPDGHGIANIDVKCRVCQELPSPQGGGVGPVRVEVLELAEATSHHMLENFHGRPISFNFNARELILFLALQTRQ</sequence>
<evidence type="ECO:0000313" key="2">
    <source>
        <dbReference type="EMBL" id="PIO74612.1"/>
    </source>
</evidence>
<dbReference type="EMBL" id="KZ345248">
    <property type="protein sequence ID" value="PIO74612.1"/>
    <property type="molecule type" value="Genomic_DNA"/>
</dbReference>
<reference evidence="2 3" key="1">
    <citation type="submission" date="2015-09" db="EMBL/GenBank/DDBJ databases">
        <title>Draft genome of the parasitic nematode Teladorsagia circumcincta isolate WARC Sus (inbred).</title>
        <authorList>
            <person name="Mitreva M."/>
        </authorList>
    </citation>
    <scope>NUCLEOTIDE SEQUENCE [LARGE SCALE GENOMIC DNA]</scope>
    <source>
        <strain evidence="2 3">S</strain>
    </source>
</reference>
<feature type="domain" description="Reverse transcriptase" evidence="1">
    <location>
        <begin position="63"/>
        <end position="152"/>
    </location>
</feature>
<dbReference type="AlphaFoldDB" id="A0A2G9UY12"/>
<protein>
    <recommendedName>
        <fullName evidence="1">Reverse transcriptase domain-containing protein</fullName>
    </recommendedName>
</protein>
<keyword evidence="3" id="KW-1185">Reference proteome</keyword>
<dbReference type="InterPro" id="IPR043128">
    <property type="entry name" value="Rev_trsase/Diguanyl_cyclase"/>
</dbReference>
<dbReference type="PANTHER" id="PTHR37984:SF5">
    <property type="entry name" value="PROTEIN NYNRIN-LIKE"/>
    <property type="match status" value="1"/>
</dbReference>